<name>A0A5J5AY30_9ASTE</name>
<gene>
    <name evidence="2" type="ORF">F0562_030327</name>
</gene>
<keyword evidence="1" id="KW-0812">Transmembrane</keyword>
<proteinExistence type="predicted"/>
<evidence type="ECO:0000313" key="2">
    <source>
        <dbReference type="EMBL" id="KAA8535324.1"/>
    </source>
</evidence>
<reference evidence="2 3" key="1">
    <citation type="submission" date="2019-09" db="EMBL/GenBank/DDBJ databases">
        <title>A chromosome-level genome assembly of the Chinese tupelo Nyssa sinensis.</title>
        <authorList>
            <person name="Yang X."/>
            <person name="Kang M."/>
            <person name="Yang Y."/>
            <person name="Xiong H."/>
            <person name="Wang M."/>
            <person name="Zhang Z."/>
            <person name="Wang Z."/>
            <person name="Wu H."/>
            <person name="Ma T."/>
            <person name="Liu J."/>
            <person name="Xi Z."/>
        </authorList>
    </citation>
    <scope>NUCLEOTIDE SEQUENCE [LARGE SCALE GENOMIC DNA]</scope>
    <source>
        <strain evidence="2">J267</strain>
        <tissue evidence="2">Leaf</tissue>
    </source>
</reference>
<evidence type="ECO:0000313" key="3">
    <source>
        <dbReference type="Proteomes" id="UP000325577"/>
    </source>
</evidence>
<dbReference type="AlphaFoldDB" id="A0A5J5AY30"/>
<keyword evidence="3" id="KW-1185">Reference proteome</keyword>
<keyword evidence="1" id="KW-1133">Transmembrane helix</keyword>
<keyword evidence="1" id="KW-0472">Membrane</keyword>
<dbReference type="EMBL" id="CM018040">
    <property type="protein sequence ID" value="KAA8535324.1"/>
    <property type="molecule type" value="Genomic_DNA"/>
</dbReference>
<dbReference type="Proteomes" id="UP000325577">
    <property type="component" value="Linkage Group LG17"/>
</dbReference>
<accession>A0A5J5AY30</accession>
<feature type="transmembrane region" description="Helical" evidence="1">
    <location>
        <begin position="40"/>
        <end position="61"/>
    </location>
</feature>
<evidence type="ECO:0000256" key="1">
    <source>
        <dbReference type="SAM" id="Phobius"/>
    </source>
</evidence>
<organism evidence="2 3">
    <name type="scientific">Nyssa sinensis</name>
    <dbReference type="NCBI Taxonomy" id="561372"/>
    <lineage>
        <taxon>Eukaryota</taxon>
        <taxon>Viridiplantae</taxon>
        <taxon>Streptophyta</taxon>
        <taxon>Embryophyta</taxon>
        <taxon>Tracheophyta</taxon>
        <taxon>Spermatophyta</taxon>
        <taxon>Magnoliopsida</taxon>
        <taxon>eudicotyledons</taxon>
        <taxon>Gunneridae</taxon>
        <taxon>Pentapetalae</taxon>
        <taxon>asterids</taxon>
        <taxon>Cornales</taxon>
        <taxon>Nyssaceae</taxon>
        <taxon>Nyssa</taxon>
    </lineage>
</organism>
<sequence>MHHAWVMNRDSGQYAMEADHSVRHVVSSEEEDDELDKDENILRCFMIFMFDCGLALTLLLIDGILPGISSHCLGDVSLGVAFGCSEVVEMEEWDLSDVEMKLCLGGKLKDFQVR</sequence>
<protein>
    <submittedName>
        <fullName evidence="2">Uncharacterized protein</fullName>
    </submittedName>
</protein>